<dbReference type="Gene3D" id="3.30.70.20">
    <property type="match status" value="2"/>
</dbReference>
<evidence type="ECO:0000313" key="8">
    <source>
        <dbReference type="EMBL" id="KQH87512.1"/>
    </source>
</evidence>
<accession>A0A0Q2V404</accession>
<dbReference type="AlphaFoldDB" id="A0A0Q2V404"/>
<feature type="binding site" evidence="6">
    <location>
        <position position="41"/>
    </location>
    <ligand>
        <name>[4Fe-4S] cluster</name>
        <dbReference type="ChEBI" id="CHEBI:49883"/>
        <label>1</label>
    </ligand>
</feature>
<comment type="caution">
    <text evidence="8">The sequence shown here is derived from an EMBL/GenBank/DDBJ whole genome shotgun (WGS) entry which is preliminary data.</text>
</comment>
<dbReference type="FunCoup" id="A0A0Q2V404">
    <property type="interactions" value="28"/>
</dbReference>
<dbReference type="InterPro" id="IPR004496">
    <property type="entry name" value="NapF"/>
</dbReference>
<comment type="subcellular location">
    <subcellularLocation>
        <location evidence="6">Cytoplasm</location>
    </subcellularLocation>
</comment>
<dbReference type="InParanoid" id="A0A0Q2V404"/>
<evidence type="ECO:0000259" key="7">
    <source>
        <dbReference type="PROSITE" id="PS51379"/>
    </source>
</evidence>
<dbReference type="PROSITE" id="PS00198">
    <property type="entry name" value="4FE4S_FER_1"/>
    <property type="match status" value="1"/>
</dbReference>
<comment type="similarity">
    <text evidence="6">Belongs to the NapF family.</text>
</comment>
<protein>
    <recommendedName>
        <fullName evidence="6">Ferredoxin-type protein NapF</fullName>
    </recommendedName>
</protein>
<evidence type="ECO:0000256" key="2">
    <source>
        <dbReference type="ARBA" id="ARBA00022723"/>
    </source>
</evidence>
<comment type="cofactor">
    <cofactor evidence="6">
        <name>[4Fe-4S] cluster</name>
        <dbReference type="ChEBI" id="CHEBI:49883"/>
    </cofactor>
</comment>
<feature type="binding site" evidence="6">
    <location>
        <position position="139"/>
    </location>
    <ligand>
        <name>[4Fe-4S] cluster</name>
        <dbReference type="ChEBI" id="CHEBI:49883"/>
        <label>3</label>
    </ligand>
</feature>
<feature type="binding site" evidence="6">
    <location>
        <position position="38"/>
    </location>
    <ligand>
        <name>[4Fe-4S] cluster</name>
        <dbReference type="ChEBI" id="CHEBI:49883"/>
        <label>1</label>
    </ligand>
</feature>
<evidence type="ECO:0000256" key="6">
    <source>
        <dbReference type="HAMAP-Rule" id="MF_02201"/>
    </source>
</evidence>
<dbReference type="PANTHER" id="PTHR43687:SF1">
    <property type="entry name" value="FERREDOXIN III"/>
    <property type="match status" value="1"/>
</dbReference>
<feature type="binding site" evidence="6">
    <location>
        <position position="145"/>
    </location>
    <ligand>
        <name>[4Fe-4S] cluster</name>
        <dbReference type="ChEBI" id="CHEBI:49883"/>
        <label>3</label>
    </ligand>
</feature>
<feature type="binding site" evidence="6">
    <location>
        <position position="35"/>
    </location>
    <ligand>
        <name>[4Fe-4S] cluster</name>
        <dbReference type="ChEBI" id="CHEBI:49883"/>
        <label>1</label>
    </ligand>
</feature>
<feature type="domain" description="4Fe-4S ferredoxin-type" evidence="7">
    <location>
        <begin position="26"/>
        <end position="55"/>
    </location>
</feature>
<comment type="function">
    <text evidence="6">Could be involved in the maturation of NapA, the catalytic subunit of the periplasmic nitrate reductase, before its export into the periplasm.</text>
</comment>
<feature type="binding site" evidence="6">
    <location>
        <position position="45"/>
    </location>
    <ligand>
        <name>[4Fe-4S] cluster</name>
        <dbReference type="ChEBI" id="CHEBI:49883"/>
        <label>1</label>
    </ligand>
</feature>
<dbReference type="SUPFAM" id="SSF54862">
    <property type="entry name" value="4Fe-4S ferredoxins"/>
    <property type="match status" value="1"/>
</dbReference>
<keyword evidence="6" id="KW-0963">Cytoplasm</keyword>
<dbReference type="CDD" id="cd10564">
    <property type="entry name" value="NapF_like"/>
    <property type="match status" value="1"/>
</dbReference>
<dbReference type="HAMAP" id="MF_02201">
    <property type="entry name" value="NapF"/>
    <property type="match status" value="1"/>
</dbReference>
<dbReference type="EMBL" id="LKHS01000002">
    <property type="protein sequence ID" value="KQH87512.1"/>
    <property type="molecule type" value="Genomic_DNA"/>
</dbReference>
<feature type="binding site" evidence="6">
    <location>
        <position position="67"/>
    </location>
    <ligand>
        <name>[4Fe-4S] cluster</name>
        <dbReference type="ChEBI" id="CHEBI:49883"/>
        <label>2</label>
    </ligand>
</feature>
<organism evidence="8 9">
    <name type="scientific">Vibrio furnissii</name>
    <dbReference type="NCBI Taxonomy" id="29494"/>
    <lineage>
        <taxon>Bacteria</taxon>
        <taxon>Pseudomonadati</taxon>
        <taxon>Pseudomonadota</taxon>
        <taxon>Gammaproteobacteria</taxon>
        <taxon>Vibrionales</taxon>
        <taxon>Vibrionaceae</taxon>
        <taxon>Vibrio</taxon>
    </lineage>
</organism>
<sequence length="160" mass="17511">MVDLSKRRLFARRAVDSSKVRLPWIANPATFIDDCTRCGRCRDACEMSIIVNGDGGFPTVDFQIDECTFCYQCAEVCPEPIFLPQTDTAWQAKAAINDQCLAKQNVECRSCGETCDPMAIQFQLQAGQVAQPMIHLDECTGCGACVSLCPTSAISVSNIE</sequence>
<name>A0A0Q2V404_VIBFU</name>
<keyword evidence="1 6" id="KW-0004">4Fe-4S</keyword>
<dbReference type="InterPro" id="IPR017896">
    <property type="entry name" value="4Fe4S_Fe-S-bd"/>
</dbReference>
<comment type="subunit">
    <text evidence="6">Interacts with the cytoplasmic NapA precursor.</text>
</comment>
<dbReference type="InterPro" id="IPR017900">
    <property type="entry name" value="4Fe4S_Fe_S_CS"/>
</dbReference>
<evidence type="ECO:0000256" key="5">
    <source>
        <dbReference type="ARBA" id="ARBA00023014"/>
    </source>
</evidence>
<evidence type="ECO:0000256" key="3">
    <source>
        <dbReference type="ARBA" id="ARBA00022737"/>
    </source>
</evidence>
<dbReference type="Proteomes" id="UP000051221">
    <property type="component" value="Unassembled WGS sequence"/>
</dbReference>
<feature type="domain" description="4Fe-4S ferredoxin-type" evidence="7">
    <location>
        <begin position="130"/>
        <end position="159"/>
    </location>
</feature>
<gene>
    <name evidence="6" type="primary">napF</name>
    <name evidence="8" type="ORF">AMR76_02660</name>
</gene>
<keyword evidence="4 6" id="KW-0408">Iron</keyword>
<dbReference type="GO" id="GO:0005737">
    <property type="term" value="C:cytoplasm"/>
    <property type="evidence" value="ECO:0007669"/>
    <property type="project" value="UniProtKB-SubCell"/>
</dbReference>
<reference evidence="8 9" key="1">
    <citation type="submission" date="2015-08" db="EMBL/GenBank/DDBJ databases">
        <title>Antibacterial properties of a collection of Vibrionaceae strains.</title>
        <authorList>
            <person name="Giubergia S."/>
        </authorList>
    </citation>
    <scope>NUCLEOTIDE SEQUENCE [LARGE SCALE GENOMIC DNA]</scope>
    <source>
        <strain evidence="8 9">S0821</strain>
    </source>
</reference>
<feature type="binding site" evidence="6">
    <location>
        <position position="77"/>
    </location>
    <ligand>
        <name>[4Fe-4S] cluster</name>
        <dbReference type="ChEBI" id="CHEBI:49883"/>
        <label>2</label>
    </ligand>
</feature>
<feature type="binding site" evidence="6">
    <location>
        <position position="149"/>
    </location>
    <ligand>
        <name>[4Fe-4S] cluster</name>
        <dbReference type="ChEBI" id="CHEBI:49883"/>
        <label>3</label>
    </ligand>
</feature>
<dbReference type="NCBIfam" id="TIGR00402">
    <property type="entry name" value="napF"/>
    <property type="match status" value="1"/>
</dbReference>
<dbReference type="Pfam" id="PF13187">
    <property type="entry name" value="Fer4_9"/>
    <property type="match status" value="1"/>
</dbReference>
<dbReference type="InterPro" id="IPR050572">
    <property type="entry name" value="Fe-S_Ferredoxin"/>
</dbReference>
<keyword evidence="2 6" id="KW-0479">Metal-binding</keyword>
<dbReference type="PROSITE" id="PS51379">
    <property type="entry name" value="4FE4S_FER_2"/>
    <property type="match status" value="3"/>
</dbReference>
<evidence type="ECO:0000256" key="4">
    <source>
        <dbReference type="ARBA" id="ARBA00023004"/>
    </source>
</evidence>
<dbReference type="Pfam" id="PF00037">
    <property type="entry name" value="Fer4"/>
    <property type="match status" value="1"/>
</dbReference>
<keyword evidence="3 6" id="KW-0677">Repeat</keyword>
<proteinExistence type="inferred from homology"/>
<evidence type="ECO:0000256" key="1">
    <source>
        <dbReference type="ARBA" id="ARBA00022485"/>
    </source>
</evidence>
<keyword evidence="9" id="KW-1185">Reference proteome</keyword>
<feature type="binding site" evidence="6">
    <location>
        <position position="70"/>
    </location>
    <ligand>
        <name>[4Fe-4S] cluster</name>
        <dbReference type="ChEBI" id="CHEBI:49883"/>
        <label>2</label>
    </ligand>
</feature>
<keyword evidence="5 6" id="KW-0411">Iron-sulfur</keyword>
<feature type="domain" description="4Fe-4S ferredoxin-type" evidence="7">
    <location>
        <begin position="56"/>
        <end position="87"/>
    </location>
</feature>
<dbReference type="PANTHER" id="PTHR43687">
    <property type="entry name" value="ADENYLYLSULFATE REDUCTASE, BETA SUBUNIT"/>
    <property type="match status" value="1"/>
</dbReference>
<dbReference type="GO" id="GO:0046872">
    <property type="term" value="F:metal ion binding"/>
    <property type="evidence" value="ECO:0007669"/>
    <property type="project" value="UniProtKB-KW"/>
</dbReference>
<feature type="binding site" evidence="6">
    <location>
        <position position="142"/>
    </location>
    <ligand>
        <name>[4Fe-4S] cluster</name>
        <dbReference type="ChEBI" id="CHEBI:49883"/>
        <label>3</label>
    </ligand>
</feature>
<feature type="binding site" evidence="6">
    <location>
        <position position="73"/>
    </location>
    <ligand>
        <name>[4Fe-4S] cluster</name>
        <dbReference type="ChEBI" id="CHEBI:49883"/>
        <label>2</label>
    </ligand>
</feature>
<dbReference type="GO" id="GO:0051539">
    <property type="term" value="F:4 iron, 4 sulfur cluster binding"/>
    <property type="evidence" value="ECO:0007669"/>
    <property type="project" value="UniProtKB-UniRule"/>
</dbReference>
<dbReference type="RefSeq" id="WP_055465224.1">
    <property type="nucleotide sequence ID" value="NZ_LKHS01000002.1"/>
</dbReference>
<evidence type="ECO:0000313" key="9">
    <source>
        <dbReference type="Proteomes" id="UP000051221"/>
    </source>
</evidence>